<dbReference type="Gene3D" id="3.30.420.40">
    <property type="match status" value="3"/>
</dbReference>
<feature type="binding site" evidence="6">
    <location>
        <begin position="215"/>
        <end position="218"/>
    </location>
    <ligand>
        <name>ATP</name>
        <dbReference type="ChEBI" id="CHEBI:30616"/>
    </ligand>
</feature>
<comment type="caution">
    <text evidence="6">Lacks conserved residue(s) required for the propagation of feature annotation.</text>
</comment>
<accession>A0A517R3Q9</accession>
<dbReference type="Pfam" id="PF06723">
    <property type="entry name" value="MreB_Mbl"/>
    <property type="match status" value="1"/>
</dbReference>
<dbReference type="InterPro" id="IPR043129">
    <property type="entry name" value="ATPase_NBD"/>
</dbReference>
<keyword evidence="1 6" id="KW-0963">Cytoplasm</keyword>
<comment type="similarity">
    <text evidence="5 6">Belongs to the FtsA/MreB family.</text>
</comment>
<dbReference type="InterPro" id="IPR004753">
    <property type="entry name" value="MreB"/>
</dbReference>
<keyword evidence="2 6" id="KW-0547">Nucleotide-binding</keyword>
<sequence>MFAQVRHQLCPDLAIDLGTHQTRVAVGGRGLILDEPSVVAVDSESRRILGGGAAVGRVAKQMIGRTPDGITAAYPIRGSVVHDFDLCEAMLGSFLRKTGRSKLGLKPRVLMTVPGAISPVERRAVTNAAERAGAGDVFLIEQSRAAAVGAGLPISEPIANWICQIGAGTTDIAVLSLGDIVVRRARRVAGEAFDEAIAAYLRREYSLKVGSRTAERIKHEIGSADPLDEELVVEVSGIDTAGAVPRKAVITSEDVREAIAPVLQIMTEELRATVESCDPELAADLADVGLVLSGGGAQLRRLPEYFERQLGVPVRLVDDPARVVIRGTALCVDHFRQWRPYFESAA</sequence>
<keyword evidence="3 6" id="KW-0067">ATP-binding</keyword>
<dbReference type="GO" id="GO:0008360">
    <property type="term" value="P:regulation of cell shape"/>
    <property type="evidence" value="ECO:0007669"/>
    <property type="project" value="UniProtKB-UniRule"/>
</dbReference>
<dbReference type="NCBIfam" id="NF010539">
    <property type="entry name" value="PRK13927.1"/>
    <property type="match status" value="1"/>
</dbReference>
<keyword evidence="8" id="KW-1185">Reference proteome</keyword>
<dbReference type="Proteomes" id="UP000317318">
    <property type="component" value="Chromosome"/>
</dbReference>
<evidence type="ECO:0000256" key="1">
    <source>
        <dbReference type="ARBA" id="ARBA00022490"/>
    </source>
</evidence>
<dbReference type="GO" id="GO:0005524">
    <property type="term" value="F:ATP binding"/>
    <property type="evidence" value="ECO:0007669"/>
    <property type="project" value="UniProtKB-KW"/>
</dbReference>
<evidence type="ECO:0000256" key="6">
    <source>
        <dbReference type="HAMAP-Rule" id="MF_02207"/>
    </source>
</evidence>
<dbReference type="HAMAP" id="MF_02207">
    <property type="entry name" value="MreB"/>
    <property type="match status" value="1"/>
</dbReference>
<dbReference type="GO" id="GO:0000902">
    <property type="term" value="P:cell morphogenesis"/>
    <property type="evidence" value="ECO:0007669"/>
    <property type="project" value="InterPro"/>
</dbReference>
<comment type="subunit">
    <text evidence="6">Forms polymers.</text>
</comment>
<proteinExistence type="inferred from homology"/>
<reference evidence="7 8" key="1">
    <citation type="submission" date="2019-02" db="EMBL/GenBank/DDBJ databases">
        <title>Deep-cultivation of Planctomycetes and their phenomic and genomic characterization uncovers novel biology.</title>
        <authorList>
            <person name="Wiegand S."/>
            <person name="Jogler M."/>
            <person name="Boedeker C."/>
            <person name="Pinto D."/>
            <person name="Vollmers J."/>
            <person name="Rivas-Marin E."/>
            <person name="Kohn T."/>
            <person name="Peeters S.H."/>
            <person name="Heuer A."/>
            <person name="Rast P."/>
            <person name="Oberbeckmann S."/>
            <person name="Bunk B."/>
            <person name="Jeske O."/>
            <person name="Meyerdierks A."/>
            <person name="Storesund J.E."/>
            <person name="Kallscheuer N."/>
            <person name="Luecker S."/>
            <person name="Lage O.M."/>
            <person name="Pohl T."/>
            <person name="Merkel B.J."/>
            <person name="Hornburger P."/>
            <person name="Mueller R.-W."/>
            <person name="Bruemmer F."/>
            <person name="Labrenz M."/>
            <person name="Spormann A.M."/>
            <person name="Op den Camp H."/>
            <person name="Overmann J."/>
            <person name="Amann R."/>
            <person name="Jetten M.S.M."/>
            <person name="Mascher T."/>
            <person name="Medema M.H."/>
            <person name="Devos D.P."/>
            <person name="Kaster A.-K."/>
            <person name="Ovreas L."/>
            <person name="Rohde M."/>
            <person name="Galperin M.Y."/>
            <person name="Jogler C."/>
        </authorList>
    </citation>
    <scope>NUCLEOTIDE SEQUENCE [LARGE SCALE GENOMIC DNA]</scope>
    <source>
        <strain evidence="7 8">Pan189</strain>
    </source>
</reference>
<gene>
    <name evidence="6 7" type="primary">mreB</name>
    <name evidence="7" type="ORF">Pan189_28900</name>
</gene>
<evidence type="ECO:0000313" key="7">
    <source>
        <dbReference type="EMBL" id="QDT38496.1"/>
    </source>
</evidence>
<comment type="function">
    <text evidence="6">Forms membrane-associated dynamic filaments that are essential for cell shape determination. Acts by regulating cell wall synthesis and cell elongation, and thus cell shape. A feedback loop between cell geometry and MreB localization may maintain elongated cell shape by targeting cell wall growth to regions of negative cell wall curvature.</text>
</comment>
<dbReference type="GO" id="GO:0005737">
    <property type="term" value="C:cytoplasm"/>
    <property type="evidence" value="ECO:0007669"/>
    <property type="project" value="UniProtKB-SubCell"/>
</dbReference>
<evidence type="ECO:0000256" key="2">
    <source>
        <dbReference type="ARBA" id="ARBA00022741"/>
    </source>
</evidence>
<dbReference type="KEGG" id="svp:Pan189_28900"/>
<evidence type="ECO:0000256" key="4">
    <source>
        <dbReference type="ARBA" id="ARBA00022960"/>
    </source>
</evidence>
<dbReference type="PANTHER" id="PTHR42749">
    <property type="entry name" value="CELL SHAPE-DETERMINING PROTEIN MREB"/>
    <property type="match status" value="1"/>
</dbReference>
<name>A0A517R3Q9_9PLAN</name>
<dbReference type="SUPFAM" id="SSF53067">
    <property type="entry name" value="Actin-like ATPase domain"/>
    <property type="match status" value="2"/>
</dbReference>
<dbReference type="AlphaFoldDB" id="A0A517R3Q9"/>
<keyword evidence="4 6" id="KW-0133">Cell shape</keyword>
<evidence type="ECO:0000313" key="8">
    <source>
        <dbReference type="Proteomes" id="UP000317318"/>
    </source>
</evidence>
<organism evidence="7 8">
    <name type="scientific">Stratiformator vulcanicus</name>
    <dbReference type="NCBI Taxonomy" id="2527980"/>
    <lineage>
        <taxon>Bacteria</taxon>
        <taxon>Pseudomonadati</taxon>
        <taxon>Planctomycetota</taxon>
        <taxon>Planctomycetia</taxon>
        <taxon>Planctomycetales</taxon>
        <taxon>Planctomycetaceae</taxon>
        <taxon>Stratiformator</taxon>
    </lineage>
</organism>
<dbReference type="EMBL" id="CP036268">
    <property type="protein sequence ID" value="QDT38496.1"/>
    <property type="molecule type" value="Genomic_DNA"/>
</dbReference>
<feature type="binding site" evidence="6">
    <location>
        <begin position="167"/>
        <end position="169"/>
    </location>
    <ligand>
        <name>ATP</name>
        <dbReference type="ChEBI" id="CHEBI:30616"/>
    </ligand>
</feature>
<dbReference type="PANTHER" id="PTHR42749:SF1">
    <property type="entry name" value="CELL SHAPE-DETERMINING PROTEIN MREB"/>
    <property type="match status" value="1"/>
</dbReference>
<dbReference type="CDD" id="cd10225">
    <property type="entry name" value="ASKHA_NBD_MreB-like"/>
    <property type="match status" value="1"/>
</dbReference>
<dbReference type="RefSeq" id="WP_145364599.1">
    <property type="nucleotide sequence ID" value="NZ_CP036268.1"/>
</dbReference>
<dbReference type="InterPro" id="IPR056546">
    <property type="entry name" value="MreB_MamK-like"/>
</dbReference>
<dbReference type="PRINTS" id="PR01652">
    <property type="entry name" value="SHAPEPROTEIN"/>
</dbReference>
<comment type="subcellular location">
    <subcellularLocation>
        <location evidence="6">Cytoplasm</location>
    </subcellularLocation>
    <text evidence="6">Membrane-associated.</text>
</comment>
<evidence type="ECO:0000256" key="5">
    <source>
        <dbReference type="ARBA" id="ARBA00023458"/>
    </source>
</evidence>
<dbReference type="OrthoDB" id="9768127at2"/>
<evidence type="ECO:0000256" key="3">
    <source>
        <dbReference type="ARBA" id="ARBA00022840"/>
    </source>
</evidence>
<protein>
    <recommendedName>
        <fullName evidence="6">Cell shape-determining protein MreB</fullName>
    </recommendedName>
</protein>